<organism evidence="2 3">
    <name type="scientific">Mycena pura</name>
    <dbReference type="NCBI Taxonomy" id="153505"/>
    <lineage>
        <taxon>Eukaryota</taxon>
        <taxon>Fungi</taxon>
        <taxon>Dikarya</taxon>
        <taxon>Basidiomycota</taxon>
        <taxon>Agaricomycotina</taxon>
        <taxon>Agaricomycetes</taxon>
        <taxon>Agaricomycetidae</taxon>
        <taxon>Agaricales</taxon>
        <taxon>Marasmiineae</taxon>
        <taxon>Mycenaceae</taxon>
        <taxon>Mycena</taxon>
    </lineage>
</organism>
<evidence type="ECO:0000313" key="3">
    <source>
        <dbReference type="Proteomes" id="UP001219525"/>
    </source>
</evidence>
<feature type="compositionally biased region" description="Basic residues" evidence="1">
    <location>
        <begin position="51"/>
        <end position="65"/>
    </location>
</feature>
<feature type="compositionally biased region" description="Polar residues" evidence="1">
    <location>
        <begin position="458"/>
        <end position="467"/>
    </location>
</feature>
<feature type="region of interest" description="Disordered" evidence="1">
    <location>
        <begin position="242"/>
        <end position="272"/>
    </location>
</feature>
<feature type="compositionally biased region" description="Basic and acidic residues" evidence="1">
    <location>
        <begin position="242"/>
        <end position="267"/>
    </location>
</feature>
<feature type="region of interest" description="Disordered" evidence="1">
    <location>
        <begin position="372"/>
        <end position="485"/>
    </location>
</feature>
<reference evidence="2" key="1">
    <citation type="submission" date="2023-03" db="EMBL/GenBank/DDBJ databases">
        <title>Massive genome expansion in bonnet fungi (Mycena s.s.) driven by repeated elements and novel gene families across ecological guilds.</title>
        <authorList>
            <consortium name="Lawrence Berkeley National Laboratory"/>
            <person name="Harder C.B."/>
            <person name="Miyauchi S."/>
            <person name="Viragh M."/>
            <person name="Kuo A."/>
            <person name="Thoen E."/>
            <person name="Andreopoulos B."/>
            <person name="Lu D."/>
            <person name="Skrede I."/>
            <person name="Drula E."/>
            <person name="Henrissat B."/>
            <person name="Morin E."/>
            <person name="Kohler A."/>
            <person name="Barry K."/>
            <person name="LaButti K."/>
            <person name="Morin E."/>
            <person name="Salamov A."/>
            <person name="Lipzen A."/>
            <person name="Mereny Z."/>
            <person name="Hegedus B."/>
            <person name="Baldrian P."/>
            <person name="Stursova M."/>
            <person name="Weitz H."/>
            <person name="Taylor A."/>
            <person name="Grigoriev I.V."/>
            <person name="Nagy L.G."/>
            <person name="Martin F."/>
            <person name="Kauserud H."/>
        </authorList>
    </citation>
    <scope>NUCLEOTIDE SEQUENCE</scope>
    <source>
        <strain evidence="2">9144</strain>
    </source>
</reference>
<sequence length="871" mass="96242">MPHVARDIPLRMSSGREKTAPSATVKGEQAVPAIVGVGVVRNSGDTNIARRRRRPCSRSGRRRGRMIGGRSGGGGMVLSWRAGGRETGGAALGAAGVGSIGAAEAAMASSAVAKTATGGAALAEEGAPECVMPSKRARDASAAEWYATGEEGGCRDRPHGRVDQSRGVDTGVWGLAVRHGGPDVEMSALSWGASEGDGREGLTGAWGASCDSFSFRSRSFLFFFFRAPDCGAIATSQIPRKIERSRGRRSRENVRETEKNRTTDARCREKKKSRSSALGLVQAADRGGALWKRRQTIWSVGSGVERIPISSPNGEAASHSTTWPAMLADWRIGHHRLVERRLLRVHGLRMLPQPRRDLLQTVTCEGTLAGAKKKTGKRIATQATKRRRRSRREIWGWPDPTTQTQRTRRTQESQKSSPLYAANMNDPRPLPHLLDHTTKSFSSNNPPASAITLDHSGCVSTHTSSPAADSAQHRALPAGMHTSASLEDSKSPEIVIAWKELAKLESDFRSTMSTLAEVAQGKAMTDIDRANIRAVLECEAIEESIDLVELFIENSDLDIAFLQEKITTALKLVGVTDEFTARWVISQLEDVRGCKIEYWDGLLRVTYVSYTQGSFRDLFEPITTITRDIDGFRTHTNVPLPGSKSYMIPDILIRRVPAAVASCLRPFFIFECVYTNDVDFAGKARSYLADWKSIRAVVCIFIRVNKEWEAPPVRPKANSSWKVEYVAENSNRDRFGPVMAQGYSFGEINGITASIFYRDGSTETILMLLGYMMTMEAIQKFKSEHNNRTVTLDFDKFLKDLDARLGLDASIRYIQWLERHHMRSLDDDSDSDNELSSAGFDWDDVEALVREEDEERAKKRVKLENDEDVAV</sequence>
<evidence type="ECO:0000256" key="1">
    <source>
        <dbReference type="SAM" id="MobiDB-lite"/>
    </source>
</evidence>
<feature type="region of interest" description="Disordered" evidence="1">
    <location>
        <begin position="1"/>
        <end position="23"/>
    </location>
</feature>
<name>A0AAD6YEZ4_9AGAR</name>
<feature type="compositionally biased region" description="Gly residues" evidence="1">
    <location>
        <begin position="66"/>
        <end position="76"/>
    </location>
</feature>
<dbReference type="Proteomes" id="UP001219525">
    <property type="component" value="Unassembled WGS sequence"/>
</dbReference>
<evidence type="ECO:0000313" key="2">
    <source>
        <dbReference type="EMBL" id="KAJ7206371.1"/>
    </source>
</evidence>
<keyword evidence="3" id="KW-1185">Reference proteome</keyword>
<dbReference type="AlphaFoldDB" id="A0AAD6YEZ4"/>
<protein>
    <submittedName>
        <fullName evidence="2">Uncharacterized protein</fullName>
    </submittedName>
</protein>
<proteinExistence type="predicted"/>
<gene>
    <name evidence="2" type="ORF">GGX14DRAFT_397177</name>
</gene>
<feature type="compositionally biased region" description="Basic and acidic residues" evidence="1">
    <location>
        <begin position="1"/>
        <end position="19"/>
    </location>
</feature>
<feature type="region of interest" description="Disordered" evidence="1">
    <location>
        <begin position="51"/>
        <end position="76"/>
    </location>
</feature>
<dbReference type="EMBL" id="JARJCW010000040">
    <property type="protein sequence ID" value="KAJ7206371.1"/>
    <property type="molecule type" value="Genomic_DNA"/>
</dbReference>
<accession>A0AAD6YEZ4</accession>
<comment type="caution">
    <text evidence="2">The sequence shown here is derived from an EMBL/GenBank/DDBJ whole genome shotgun (WGS) entry which is preliminary data.</text>
</comment>